<dbReference type="Proteomes" id="UP000075683">
    <property type="component" value="Unassembled WGS sequence"/>
</dbReference>
<accession>A0A150LBZ1</accession>
<keyword evidence="7" id="KW-0812">Transmembrane</keyword>
<evidence type="ECO:0000256" key="2">
    <source>
        <dbReference type="ARBA" id="ARBA00022980"/>
    </source>
</evidence>
<evidence type="ECO:0000313" key="9">
    <source>
        <dbReference type="Proteomes" id="UP000075683"/>
    </source>
</evidence>
<feature type="compositionally biased region" description="Low complexity" evidence="6">
    <location>
        <begin position="24"/>
        <end position="36"/>
    </location>
</feature>
<dbReference type="InterPro" id="IPR026569">
    <property type="entry name" value="Ribosomal_bL28"/>
</dbReference>
<dbReference type="GO" id="GO:0006412">
    <property type="term" value="P:translation"/>
    <property type="evidence" value="ECO:0007669"/>
    <property type="project" value="UniProtKB-UniRule"/>
</dbReference>
<protein>
    <recommendedName>
        <fullName evidence="4 5">Large ribosomal subunit protein bL28</fullName>
    </recommendedName>
</protein>
<reference evidence="8 9" key="1">
    <citation type="submission" date="2016-01" db="EMBL/GenBank/DDBJ databases">
        <title>Draft Genome Sequences of Seven Thermophilic Sporeformers Isolated from Foods.</title>
        <authorList>
            <person name="Berendsen E.M."/>
            <person name="Wells-Bennik M.H."/>
            <person name="Krawcyk A.O."/>
            <person name="De Jong A."/>
            <person name="Holsappel S."/>
            <person name="Eijlander R.T."/>
            <person name="Kuipers O.P."/>
        </authorList>
    </citation>
    <scope>NUCLEOTIDE SEQUENCE [LARGE SCALE GENOMIC DNA]</scope>
    <source>
        <strain evidence="8 9">B4135</strain>
    </source>
</reference>
<dbReference type="Pfam" id="PF00830">
    <property type="entry name" value="Ribosomal_L28"/>
    <property type="match status" value="1"/>
</dbReference>
<organism evidence="8 9">
    <name type="scientific">Caldibacillus debilis</name>
    <dbReference type="NCBI Taxonomy" id="301148"/>
    <lineage>
        <taxon>Bacteria</taxon>
        <taxon>Bacillati</taxon>
        <taxon>Bacillota</taxon>
        <taxon>Bacilli</taxon>
        <taxon>Bacillales</taxon>
        <taxon>Bacillaceae</taxon>
        <taxon>Caldibacillus</taxon>
    </lineage>
</organism>
<keyword evidence="2 5" id="KW-0689">Ribosomal protein</keyword>
<dbReference type="EMBL" id="LQYT01000130">
    <property type="protein sequence ID" value="KYD09486.1"/>
    <property type="molecule type" value="Genomic_DNA"/>
</dbReference>
<evidence type="ECO:0000256" key="5">
    <source>
        <dbReference type="HAMAP-Rule" id="MF_00373"/>
    </source>
</evidence>
<evidence type="ECO:0000313" key="8">
    <source>
        <dbReference type="EMBL" id="KYD09486.1"/>
    </source>
</evidence>
<dbReference type="HAMAP" id="MF_00373">
    <property type="entry name" value="Ribosomal_bL28"/>
    <property type="match status" value="1"/>
</dbReference>
<comment type="similarity">
    <text evidence="1 5">Belongs to the bacterial ribosomal protein bL28 family.</text>
</comment>
<dbReference type="SUPFAM" id="SSF143800">
    <property type="entry name" value="L28p-like"/>
    <property type="match status" value="1"/>
</dbReference>
<evidence type="ECO:0000256" key="3">
    <source>
        <dbReference type="ARBA" id="ARBA00023274"/>
    </source>
</evidence>
<evidence type="ECO:0000256" key="6">
    <source>
        <dbReference type="SAM" id="MobiDB-lite"/>
    </source>
</evidence>
<gene>
    <name evidence="5" type="primary">rpmB</name>
    <name evidence="8" type="ORF">B4135_3810</name>
</gene>
<evidence type="ECO:0000256" key="1">
    <source>
        <dbReference type="ARBA" id="ARBA00008760"/>
    </source>
</evidence>
<dbReference type="PANTHER" id="PTHR39080">
    <property type="entry name" value="50S RIBOSOMAL PROTEIN L28"/>
    <property type="match status" value="1"/>
</dbReference>
<feature type="transmembrane region" description="Helical" evidence="7">
    <location>
        <begin position="54"/>
        <end position="74"/>
    </location>
</feature>
<dbReference type="InterPro" id="IPR037147">
    <property type="entry name" value="Ribosomal_bL28_sf"/>
</dbReference>
<keyword evidence="3 5" id="KW-0687">Ribonucleoprotein</keyword>
<comment type="caution">
    <text evidence="8">The sequence shown here is derived from an EMBL/GenBank/DDBJ whole genome shotgun (WGS) entry which is preliminary data.</text>
</comment>
<dbReference type="PATRIC" id="fig|301148.3.peg.1855"/>
<dbReference type="InterPro" id="IPR050096">
    <property type="entry name" value="Bacterial_rp_bL28"/>
</dbReference>
<dbReference type="PANTHER" id="PTHR39080:SF1">
    <property type="entry name" value="LARGE RIBOSOMAL SUBUNIT PROTEIN BL28A"/>
    <property type="match status" value="1"/>
</dbReference>
<evidence type="ECO:0000256" key="4">
    <source>
        <dbReference type="ARBA" id="ARBA00035174"/>
    </source>
</evidence>
<keyword evidence="7" id="KW-0472">Membrane</keyword>
<dbReference type="Gene3D" id="2.30.170.40">
    <property type="entry name" value="Ribosomal protein L28/L24"/>
    <property type="match status" value="1"/>
</dbReference>
<name>A0A150LBZ1_9BACI</name>
<dbReference type="GO" id="GO:0003735">
    <property type="term" value="F:structural constituent of ribosome"/>
    <property type="evidence" value="ECO:0007669"/>
    <property type="project" value="InterPro"/>
</dbReference>
<feature type="region of interest" description="Disordered" evidence="6">
    <location>
        <begin position="24"/>
        <end position="43"/>
    </location>
</feature>
<dbReference type="InterPro" id="IPR034704">
    <property type="entry name" value="Ribosomal_bL28/bL31-like_sf"/>
</dbReference>
<dbReference type="STRING" id="301148.B4135_3810"/>
<evidence type="ECO:0000256" key="7">
    <source>
        <dbReference type="SAM" id="Phobius"/>
    </source>
</evidence>
<dbReference type="GO" id="GO:1990904">
    <property type="term" value="C:ribonucleoprotein complex"/>
    <property type="evidence" value="ECO:0007669"/>
    <property type="project" value="UniProtKB-KW"/>
</dbReference>
<dbReference type="InterPro" id="IPR001383">
    <property type="entry name" value="Ribosomal_bL28_bact-type"/>
</dbReference>
<dbReference type="AlphaFoldDB" id="A0A150LBZ1"/>
<dbReference type="NCBIfam" id="TIGR00009">
    <property type="entry name" value="L28"/>
    <property type="match status" value="1"/>
</dbReference>
<sequence length="141" mass="15571">MGVESGTACSPCFPFSPLSFLSRKGPGPVRGRAARGQKADEQHKSGRNIAFRPVLCYINLVLFNMISCILFAILRKEGRNVAKCVITGKKTSFGNTRSHAMNASRRTWKANLHKVRILVNGKPKRVYVSARALKSGKVKRV</sequence>
<keyword evidence="7" id="KW-1133">Transmembrane helix</keyword>
<proteinExistence type="inferred from homology"/>
<dbReference type="GO" id="GO:0005840">
    <property type="term" value="C:ribosome"/>
    <property type="evidence" value="ECO:0007669"/>
    <property type="project" value="UniProtKB-KW"/>
</dbReference>